<dbReference type="AlphaFoldDB" id="A0A3E3E2U9"/>
<dbReference type="RefSeq" id="WP_117530834.1">
    <property type="nucleotide sequence ID" value="NZ_QUSM01000001.1"/>
</dbReference>
<organism evidence="1 2">
    <name type="scientific">Anaerofustis stercorihominis</name>
    <dbReference type="NCBI Taxonomy" id="214853"/>
    <lineage>
        <taxon>Bacteria</taxon>
        <taxon>Bacillati</taxon>
        <taxon>Bacillota</taxon>
        <taxon>Clostridia</taxon>
        <taxon>Eubacteriales</taxon>
        <taxon>Eubacteriaceae</taxon>
        <taxon>Anaerofustis</taxon>
    </lineage>
</organism>
<gene>
    <name evidence="1" type="ORF">DW687_00175</name>
</gene>
<accession>A0A3E3E2U9</accession>
<name>A0A3E3E2U9_9FIRM</name>
<dbReference type="Pfam" id="PF06940">
    <property type="entry name" value="DUF1287"/>
    <property type="match status" value="1"/>
</dbReference>
<evidence type="ECO:0000313" key="2">
    <source>
        <dbReference type="Proteomes" id="UP000261212"/>
    </source>
</evidence>
<dbReference type="Gene3D" id="3.90.1720.10">
    <property type="entry name" value="endopeptidase domain like (from Nostoc punctiforme)"/>
    <property type="match status" value="1"/>
</dbReference>
<evidence type="ECO:0000313" key="1">
    <source>
        <dbReference type="EMBL" id="RGD75773.1"/>
    </source>
</evidence>
<reference evidence="1 2" key="1">
    <citation type="submission" date="2018-08" db="EMBL/GenBank/DDBJ databases">
        <title>A genome reference for cultivated species of the human gut microbiota.</title>
        <authorList>
            <person name="Zou Y."/>
            <person name="Xue W."/>
            <person name="Luo G."/>
        </authorList>
    </citation>
    <scope>NUCLEOTIDE SEQUENCE [LARGE SCALE GENOMIC DNA]</scope>
    <source>
        <strain evidence="1 2">AM25-6</strain>
    </source>
</reference>
<proteinExistence type="predicted"/>
<sequence>MNKKRVLILITLIFAVVILYALKYFGYIPTKSYSLKELGIKEIKSDIDKDKDGIDDYKDIMLGAREYVMTKPKYKSAYYKDGYPPKGEGVCTDVIWYAFKKVGYDLKDLVDKDIKNNTKDYYRVDGSPDPNIDFRRVPNLLVFFRKNALSLTTDITKVDQWQPGDIITFSDSHIGIVSDKRTKNGEIFIIHQSKFEKKEVYARYRYNDISGHFRWIYKK</sequence>
<dbReference type="EMBL" id="QUSM01000001">
    <property type="protein sequence ID" value="RGD75773.1"/>
    <property type="molecule type" value="Genomic_DNA"/>
</dbReference>
<dbReference type="InterPro" id="IPR009706">
    <property type="entry name" value="DUF1287"/>
</dbReference>
<dbReference type="Proteomes" id="UP000261212">
    <property type="component" value="Unassembled WGS sequence"/>
</dbReference>
<protein>
    <submittedName>
        <fullName evidence="1">DUF1287 domain-containing protein</fullName>
    </submittedName>
</protein>
<comment type="caution">
    <text evidence="1">The sequence shown here is derived from an EMBL/GenBank/DDBJ whole genome shotgun (WGS) entry which is preliminary data.</text>
</comment>